<sequence length="124" mass="13598">MRIPVRELKVLRWQEGRVVLELRPAFASVDPIIVEIPEAAMSGFRQELAAFQPAPDSASPAPLPRALPDRVIRNDDNLADGAPAHQLPLGDSRFTGTFATIPEGSREEDDLTEEELSWLARSAG</sequence>
<feature type="compositionally biased region" description="Acidic residues" evidence="1">
    <location>
        <begin position="106"/>
        <end position="116"/>
    </location>
</feature>
<feature type="region of interest" description="Disordered" evidence="1">
    <location>
        <begin position="75"/>
        <end position="124"/>
    </location>
</feature>
<dbReference type="EMBL" id="SLWL01000003">
    <property type="protein sequence ID" value="TCO14736.1"/>
    <property type="molecule type" value="Genomic_DNA"/>
</dbReference>
<dbReference type="AlphaFoldDB" id="A0A4V2RXN7"/>
<evidence type="ECO:0000313" key="3">
    <source>
        <dbReference type="Proteomes" id="UP000294881"/>
    </source>
</evidence>
<organism evidence="2 3">
    <name type="scientific">Camelimonas lactis</name>
    <dbReference type="NCBI Taxonomy" id="659006"/>
    <lineage>
        <taxon>Bacteria</taxon>
        <taxon>Pseudomonadati</taxon>
        <taxon>Pseudomonadota</taxon>
        <taxon>Alphaproteobacteria</taxon>
        <taxon>Hyphomicrobiales</taxon>
        <taxon>Chelatococcaceae</taxon>
        <taxon>Camelimonas</taxon>
    </lineage>
</organism>
<proteinExistence type="predicted"/>
<keyword evidence="3" id="KW-1185">Reference proteome</keyword>
<evidence type="ECO:0000256" key="1">
    <source>
        <dbReference type="SAM" id="MobiDB-lite"/>
    </source>
</evidence>
<protein>
    <submittedName>
        <fullName evidence="2">Uncharacterized protein</fullName>
    </submittedName>
</protein>
<reference evidence="2 3" key="1">
    <citation type="submission" date="2019-03" db="EMBL/GenBank/DDBJ databases">
        <title>Genomic Encyclopedia of Type Strains, Phase IV (KMG-IV): sequencing the most valuable type-strain genomes for metagenomic binning, comparative biology and taxonomic classification.</title>
        <authorList>
            <person name="Goeker M."/>
        </authorList>
    </citation>
    <scope>NUCLEOTIDE SEQUENCE [LARGE SCALE GENOMIC DNA]</scope>
    <source>
        <strain evidence="2 3">DSM 22958</strain>
    </source>
</reference>
<gene>
    <name evidence="2" type="ORF">EV666_103244</name>
</gene>
<accession>A0A4V2RXN7</accession>
<dbReference type="Proteomes" id="UP000294881">
    <property type="component" value="Unassembled WGS sequence"/>
</dbReference>
<comment type="caution">
    <text evidence="2">The sequence shown here is derived from an EMBL/GenBank/DDBJ whole genome shotgun (WGS) entry which is preliminary data.</text>
</comment>
<evidence type="ECO:0000313" key="2">
    <source>
        <dbReference type="EMBL" id="TCO14736.1"/>
    </source>
</evidence>
<name>A0A4V2RXN7_9HYPH</name>